<evidence type="ECO:0000313" key="1">
    <source>
        <dbReference type="EMBL" id="RLJ59105.1"/>
    </source>
</evidence>
<dbReference type="AlphaFoldDB" id="A0A497X100"/>
<name>A0A497X100_9RHOB</name>
<dbReference type="Proteomes" id="UP000269157">
    <property type="component" value="Unassembled WGS sequence"/>
</dbReference>
<gene>
    <name evidence="1" type="ORF">BCF46_1249</name>
</gene>
<organism evidence="1 2">
    <name type="scientific">Litoreibacter meonggei</name>
    <dbReference type="NCBI Taxonomy" id="1049199"/>
    <lineage>
        <taxon>Bacteria</taxon>
        <taxon>Pseudomonadati</taxon>
        <taxon>Pseudomonadota</taxon>
        <taxon>Alphaproteobacteria</taxon>
        <taxon>Rhodobacterales</taxon>
        <taxon>Roseobacteraceae</taxon>
        <taxon>Litoreibacter</taxon>
    </lineage>
</organism>
<dbReference type="EMBL" id="RCCE01000002">
    <property type="protein sequence ID" value="RLJ59105.1"/>
    <property type="molecule type" value="Genomic_DNA"/>
</dbReference>
<evidence type="ECO:0000313" key="2">
    <source>
        <dbReference type="Proteomes" id="UP000269157"/>
    </source>
</evidence>
<comment type="caution">
    <text evidence="1">The sequence shown here is derived from an EMBL/GenBank/DDBJ whole genome shotgun (WGS) entry which is preliminary data.</text>
</comment>
<protein>
    <submittedName>
        <fullName evidence="1">Uncharacterized protein</fullName>
    </submittedName>
</protein>
<reference evidence="1 2" key="1">
    <citation type="submission" date="2018-10" db="EMBL/GenBank/DDBJ databases">
        <title>Genomic Encyclopedia of Archaeal and Bacterial Type Strains, Phase II (KMG-II): from individual species to whole genera.</title>
        <authorList>
            <person name="Goeker M."/>
        </authorList>
    </citation>
    <scope>NUCLEOTIDE SEQUENCE [LARGE SCALE GENOMIC DNA]</scope>
    <source>
        <strain evidence="1 2">DSM 29466</strain>
    </source>
</reference>
<accession>A0A497X100</accession>
<proteinExistence type="predicted"/>
<sequence>MNAVEIEQAIVPAVQAEQPDVNASQEQECEFLPW</sequence>
<keyword evidence="2" id="KW-1185">Reference proteome</keyword>